<dbReference type="EMBL" id="LJJC01000015">
    <property type="protein sequence ID" value="KQL50705.1"/>
    <property type="molecule type" value="Genomic_DNA"/>
</dbReference>
<evidence type="ECO:0000313" key="2">
    <source>
        <dbReference type="EMBL" id="KQL50705.1"/>
    </source>
</evidence>
<proteinExistence type="predicted"/>
<keyword evidence="3" id="KW-1185">Reference proteome</keyword>
<dbReference type="InterPro" id="IPR051044">
    <property type="entry name" value="MAG_DAG_Lipase"/>
</dbReference>
<dbReference type="OrthoDB" id="9806902at2"/>
<evidence type="ECO:0000259" key="1">
    <source>
        <dbReference type="Pfam" id="PF12146"/>
    </source>
</evidence>
<dbReference type="InterPro" id="IPR022742">
    <property type="entry name" value="Hydrolase_4"/>
</dbReference>
<accession>A0A0Q3TAX1</accession>
<dbReference type="RefSeq" id="WP_055742310.1">
    <property type="nucleotide sequence ID" value="NZ_JAAIWL010000002.1"/>
</dbReference>
<dbReference type="STRING" id="157838.AN964_24055"/>
<dbReference type="InterPro" id="IPR029058">
    <property type="entry name" value="AB_hydrolase_fold"/>
</dbReference>
<dbReference type="Pfam" id="PF12146">
    <property type="entry name" value="Hydrolase_4"/>
    <property type="match status" value="1"/>
</dbReference>
<dbReference type="GO" id="GO:0016787">
    <property type="term" value="F:hydrolase activity"/>
    <property type="evidence" value="ECO:0007669"/>
    <property type="project" value="UniProtKB-KW"/>
</dbReference>
<reference evidence="2 3" key="1">
    <citation type="submission" date="2015-09" db="EMBL/GenBank/DDBJ databases">
        <title>Genome sequencing project for genomic taxonomy and phylogenomics of Bacillus-like bacteria.</title>
        <authorList>
            <person name="Liu B."/>
            <person name="Wang J."/>
            <person name="Zhu Y."/>
            <person name="Liu G."/>
            <person name="Chen Q."/>
            <person name="Chen Z."/>
            <person name="Lan J."/>
            <person name="Che J."/>
            <person name="Ge C."/>
            <person name="Shi H."/>
            <person name="Pan Z."/>
            <person name="Liu X."/>
        </authorList>
    </citation>
    <scope>NUCLEOTIDE SEQUENCE [LARGE SCALE GENOMIC DNA]</scope>
    <source>
        <strain evidence="2 3">LMG 18435</strain>
    </source>
</reference>
<dbReference type="Proteomes" id="UP000051888">
    <property type="component" value="Unassembled WGS sequence"/>
</dbReference>
<dbReference type="Gene3D" id="3.40.50.1820">
    <property type="entry name" value="alpha/beta hydrolase"/>
    <property type="match status" value="1"/>
</dbReference>
<protein>
    <submittedName>
        <fullName evidence="2">Alpha/beta hydrolase</fullName>
    </submittedName>
</protein>
<gene>
    <name evidence="2" type="ORF">AN964_24055</name>
</gene>
<name>A0A0Q3TAX1_9BACI</name>
<dbReference type="SUPFAM" id="SSF53474">
    <property type="entry name" value="alpha/beta-Hydrolases"/>
    <property type="match status" value="1"/>
</dbReference>
<dbReference type="PATRIC" id="fig|157838.3.peg.5295"/>
<keyword evidence="2" id="KW-0378">Hydrolase</keyword>
<comment type="caution">
    <text evidence="2">The sequence shown here is derived from an EMBL/GenBank/DDBJ whole genome shotgun (WGS) entry which is preliminary data.</text>
</comment>
<feature type="domain" description="Serine aminopeptidase S33" evidence="1">
    <location>
        <begin position="28"/>
        <end position="291"/>
    </location>
</feature>
<evidence type="ECO:0000313" key="3">
    <source>
        <dbReference type="Proteomes" id="UP000051888"/>
    </source>
</evidence>
<dbReference type="PANTHER" id="PTHR11614">
    <property type="entry name" value="PHOSPHOLIPASE-RELATED"/>
    <property type="match status" value="1"/>
</dbReference>
<organism evidence="2 3">
    <name type="scientific">Heyndrickxia shackletonii</name>
    <dbReference type="NCBI Taxonomy" id="157838"/>
    <lineage>
        <taxon>Bacteria</taxon>
        <taxon>Bacillati</taxon>
        <taxon>Bacillota</taxon>
        <taxon>Bacilli</taxon>
        <taxon>Bacillales</taxon>
        <taxon>Bacillaceae</taxon>
        <taxon>Heyndrickxia</taxon>
    </lineage>
</organism>
<sequence>MKISSEWIRMDDQTEVYLKKWEAEDVIPKAIIHISHGMAEHIERYDEFASFLVSNGIFVFGNDHRGHGQTGERAGLHGYFTDEDGFERVVDDLYEINKVIQKEYPGTPIFLFGHSMGSFLARRYIQKYADSINGVIISGTGGNAGLLGKVGKSIAKREMRKNGPKTPSPLMNRLTFGNYNRNIEQPKTEFDWLSNDPHQVEKYMKDPYCGFVCSAGFFYDLLTGMERIHQNQLIQFIPKDLPMFIFSGEEDPVGRRSKGVLKVIDQYKRNGLRNIDSVFFKEGRHEMLNEINRQDVFNAVYNWILRQLRFLK</sequence>
<dbReference type="AlphaFoldDB" id="A0A0Q3TAX1"/>